<dbReference type="InterPro" id="IPR020058">
    <property type="entry name" value="Glu/Gln-tRNA-synth_Ib_cat-dom"/>
</dbReference>
<keyword evidence="6 7" id="KW-0030">Aminoacyl-tRNA synthetase</keyword>
<evidence type="ECO:0000256" key="4">
    <source>
        <dbReference type="ARBA" id="ARBA00022833"/>
    </source>
</evidence>
<dbReference type="PANTHER" id="PTHR43311">
    <property type="entry name" value="GLUTAMATE--TRNA LIGASE"/>
    <property type="match status" value="1"/>
</dbReference>
<accession>A0ABU1T491</accession>
<keyword evidence="7" id="KW-0648">Protein biosynthesis</keyword>
<evidence type="ECO:0000256" key="1">
    <source>
        <dbReference type="ARBA" id="ARBA00022598"/>
    </source>
</evidence>
<dbReference type="InterPro" id="IPR001412">
    <property type="entry name" value="aa-tRNA-synth_I_CS"/>
</dbReference>
<comment type="caution">
    <text evidence="9">The sequence shown here is derived from an EMBL/GenBank/DDBJ whole genome shotgun (WGS) entry which is preliminary data.</text>
</comment>
<evidence type="ECO:0000256" key="2">
    <source>
        <dbReference type="ARBA" id="ARBA00022723"/>
    </source>
</evidence>
<keyword evidence="5 7" id="KW-0067">ATP-binding</keyword>
<reference evidence="9 10" key="1">
    <citation type="submission" date="2023-07" db="EMBL/GenBank/DDBJ databases">
        <title>Sequencing the genomes of 1000 actinobacteria strains.</title>
        <authorList>
            <person name="Klenk H.-P."/>
        </authorList>
    </citation>
    <scope>NUCLEOTIDE SEQUENCE [LARGE SCALE GENOMIC DNA]</scope>
    <source>
        <strain evidence="9 10">DSM 15539</strain>
    </source>
</reference>
<dbReference type="NCBIfam" id="TIGR03838">
    <property type="entry name" value="queuosine_YadB"/>
    <property type="match status" value="1"/>
</dbReference>
<dbReference type="Gene3D" id="3.40.50.620">
    <property type="entry name" value="HUPs"/>
    <property type="match status" value="1"/>
</dbReference>
<dbReference type="PRINTS" id="PR00987">
    <property type="entry name" value="TRNASYNTHGLU"/>
</dbReference>
<name>A0ABU1T491_9ACTO</name>
<dbReference type="RefSeq" id="WP_309956565.1">
    <property type="nucleotide sequence ID" value="NZ_JAVDUJ010000001.1"/>
</dbReference>
<gene>
    <name evidence="9" type="ORF">J2S36_001234</name>
</gene>
<dbReference type="InterPro" id="IPR000924">
    <property type="entry name" value="Glu/Gln-tRNA-synth"/>
</dbReference>
<dbReference type="PROSITE" id="PS00178">
    <property type="entry name" value="AA_TRNA_LIGASE_I"/>
    <property type="match status" value="1"/>
</dbReference>
<keyword evidence="2" id="KW-0479">Metal-binding</keyword>
<comment type="similarity">
    <text evidence="7">Belongs to the class-I aminoacyl-tRNA synthetase family.</text>
</comment>
<keyword evidence="3 7" id="KW-0547">Nucleotide-binding</keyword>
<evidence type="ECO:0000256" key="7">
    <source>
        <dbReference type="RuleBase" id="RU363037"/>
    </source>
</evidence>
<evidence type="ECO:0000313" key="10">
    <source>
        <dbReference type="Proteomes" id="UP001266099"/>
    </source>
</evidence>
<evidence type="ECO:0000259" key="8">
    <source>
        <dbReference type="Pfam" id="PF00749"/>
    </source>
</evidence>
<dbReference type="InterPro" id="IPR049940">
    <property type="entry name" value="GluQ/Sye"/>
</dbReference>
<feature type="domain" description="Glutamyl/glutaminyl-tRNA synthetase class Ib catalytic" evidence="8">
    <location>
        <begin position="35"/>
        <end position="275"/>
    </location>
</feature>
<keyword evidence="10" id="KW-1185">Reference proteome</keyword>
<sequence length="330" mass="37090">MAKVNAATEKLCTSAAVTEGKNMPVNLPVYRAAGRYAPSPSGDLHLGNLRTALLAWAFARYDGRKFFLRIEDLDARSRPEHEASQLRDLEALGIDWDGTPVRQSERLEIYQEIFQTLQAQGLLYECYCTRKDLNDVASAPHRPPGSYPGTCRNLSRDERKERAARLQNRKPAWRLKTDIHEMTIVDRNYGAYRGAIDDLVILRGDGVFSYNFVSVVDDALMGVGQIVRGDDLLPSVPRQIYLQQMLGYPQPEYAHVPLVLNQDGIRLAKRDGAVTLRQLLQLGLSVGDLLAQMSISLGFPGVRNAQDFREVFSPENLGRTPWRFHPPISL</sequence>
<dbReference type="EC" id="6.1.1.17" evidence="9"/>
<evidence type="ECO:0000256" key="6">
    <source>
        <dbReference type="ARBA" id="ARBA00023146"/>
    </source>
</evidence>
<dbReference type="GO" id="GO:0004818">
    <property type="term" value="F:glutamate-tRNA ligase activity"/>
    <property type="evidence" value="ECO:0007669"/>
    <property type="project" value="UniProtKB-EC"/>
</dbReference>
<evidence type="ECO:0000256" key="5">
    <source>
        <dbReference type="ARBA" id="ARBA00022840"/>
    </source>
</evidence>
<keyword evidence="1 7" id="KW-0436">Ligase</keyword>
<dbReference type="NCBIfam" id="NF004315">
    <property type="entry name" value="PRK05710.1-4"/>
    <property type="match status" value="1"/>
</dbReference>
<evidence type="ECO:0000313" key="9">
    <source>
        <dbReference type="EMBL" id="MDR6939691.1"/>
    </source>
</evidence>
<keyword evidence="4" id="KW-0862">Zinc</keyword>
<dbReference type="SUPFAM" id="SSF52374">
    <property type="entry name" value="Nucleotidylyl transferase"/>
    <property type="match status" value="1"/>
</dbReference>
<dbReference type="InterPro" id="IPR014729">
    <property type="entry name" value="Rossmann-like_a/b/a_fold"/>
</dbReference>
<dbReference type="Pfam" id="PF00749">
    <property type="entry name" value="tRNA-synt_1c"/>
    <property type="match status" value="1"/>
</dbReference>
<organism evidence="9 10">
    <name type="scientific">Arcanobacterium hippocoleae</name>
    <dbReference type="NCBI Taxonomy" id="149017"/>
    <lineage>
        <taxon>Bacteria</taxon>
        <taxon>Bacillati</taxon>
        <taxon>Actinomycetota</taxon>
        <taxon>Actinomycetes</taxon>
        <taxon>Actinomycetales</taxon>
        <taxon>Actinomycetaceae</taxon>
        <taxon>Arcanobacterium</taxon>
    </lineage>
</organism>
<proteinExistence type="inferred from homology"/>
<dbReference type="EMBL" id="JAVDUJ010000001">
    <property type="protein sequence ID" value="MDR6939691.1"/>
    <property type="molecule type" value="Genomic_DNA"/>
</dbReference>
<dbReference type="PANTHER" id="PTHR43311:SF1">
    <property type="entry name" value="GLUTAMYL-Q TRNA(ASP) SYNTHETASE"/>
    <property type="match status" value="1"/>
</dbReference>
<dbReference type="NCBIfam" id="NF004314">
    <property type="entry name" value="PRK05710.1-3"/>
    <property type="match status" value="1"/>
</dbReference>
<dbReference type="InterPro" id="IPR022380">
    <property type="entry name" value="Glu-Q_tRNA(Asp)_Synthase"/>
</dbReference>
<protein>
    <submittedName>
        <fullName evidence="9">Glutamyl-tRNA synthetase</fullName>
        <ecNumber evidence="9">6.1.1.17</ecNumber>
    </submittedName>
</protein>
<evidence type="ECO:0000256" key="3">
    <source>
        <dbReference type="ARBA" id="ARBA00022741"/>
    </source>
</evidence>
<dbReference type="Proteomes" id="UP001266099">
    <property type="component" value="Unassembled WGS sequence"/>
</dbReference>